<name>A0ABX7W954_9GAMM</name>
<proteinExistence type="predicted"/>
<dbReference type="Gene3D" id="2.40.160.20">
    <property type="match status" value="1"/>
</dbReference>
<dbReference type="Pfam" id="PF09411">
    <property type="entry name" value="PagL"/>
    <property type="match status" value="1"/>
</dbReference>
<sequence length="168" mass="17830">MFRKPFLAASLCAGLAMAISPIGLADLYVAGGITSESAAAARIELDTLIGLERLHPQLDLRLATGLLLLDGDENDENAAWLLTPMLRYTFAGKREVYLEGGIGAAVFLDARIGSRDLSTAFQFQDRLALGGTLGPGELTLSVAHYSNAGIKDPNEGIEVLALGYRLPL</sequence>
<dbReference type="InterPro" id="IPR018550">
    <property type="entry name" value="Lipid-A_deacylase-rel"/>
</dbReference>
<evidence type="ECO:0000313" key="2">
    <source>
        <dbReference type="Proteomes" id="UP000671868"/>
    </source>
</evidence>
<gene>
    <name evidence="1" type="ORF">HNO51_20525</name>
</gene>
<keyword evidence="2" id="KW-1185">Reference proteome</keyword>
<organism evidence="1 2">
    <name type="scientific">Billgrantia sulfidoxydans</name>
    <dbReference type="NCBI Taxonomy" id="2733484"/>
    <lineage>
        <taxon>Bacteria</taxon>
        <taxon>Pseudomonadati</taxon>
        <taxon>Pseudomonadota</taxon>
        <taxon>Gammaproteobacteria</taxon>
        <taxon>Oceanospirillales</taxon>
        <taxon>Halomonadaceae</taxon>
        <taxon>Billgrantia</taxon>
    </lineage>
</organism>
<accession>A0ABX7W954</accession>
<dbReference type="EMBL" id="CP053381">
    <property type="protein sequence ID" value="QTP56853.1"/>
    <property type="molecule type" value="Genomic_DNA"/>
</dbReference>
<dbReference type="RefSeq" id="WP_197448979.1">
    <property type="nucleotide sequence ID" value="NZ_CP053381.1"/>
</dbReference>
<reference evidence="1 2" key="1">
    <citation type="journal article" date="2021" name="Front. Microbiol.">
        <title>Aerobic Denitrification and Heterotrophic Sulfur Oxidation in the Genus Halomonas Revealed by Six Novel Species Characterizations and Genome-Based Analysis.</title>
        <authorList>
            <person name="Wang L."/>
            <person name="Shao Z."/>
        </authorList>
    </citation>
    <scope>NUCLEOTIDE SEQUENCE [LARGE SCALE GENOMIC DNA]</scope>
    <source>
        <strain evidence="1 2">MCCC 1A11059</strain>
    </source>
</reference>
<protein>
    <submittedName>
        <fullName evidence="1">Acyloxyacyl hydrolase</fullName>
    </submittedName>
</protein>
<keyword evidence="1" id="KW-0378">Hydrolase</keyword>
<evidence type="ECO:0000313" key="1">
    <source>
        <dbReference type="EMBL" id="QTP56853.1"/>
    </source>
</evidence>
<dbReference type="GO" id="GO:0016787">
    <property type="term" value="F:hydrolase activity"/>
    <property type="evidence" value="ECO:0007669"/>
    <property type="project" value="UniProtKB-KW"/>
</dbReference>
<dbReference type="Proteomes" id="UP000671868">
    <property type="component" value="Chromosome"/>
</dbReference>